<feature type="transmembrane region" description="Helical" evidence="7">
    <location>
        <begin position="266"/>
        <end position="287"/>
    </location>
</feature>
<sequence>MKIKQQNNFQSVLYLLPTLVLFGVFIVWPLIYTIYLSFFRWNMISADKDFVGFDNYMKLFSNPLTSKIMWNSVQYILWIALFAFVIPYILAFILDRLVPRFIDFYKGALFVPAVMSLVVASMLFAWILNPLSGPVALILRSVGVAMPFWSNTDGWVIFVIALVVIWKVFGYNFILLYAAVSGIDQEIIESAKVDNISNFRIFTQMVLPLSSATGIYVLIISVVQALQYVFTPISVLTQGGPNYGSSNIIYESYRLGFITFKTGESAALSVITLLICVVLLVIEYVFVERGVYYEN</sequence>
<evidence type="ECO:0000313" key="10">
    <source>
        <dbReference type="Proteomes" id="UP000721415"/>
    </source>
</evidence>
<dbReference type="Proteomes" id="UP000721415">
    <property type="component" value="Unassembled WGS sequence"/>
</dbReference>
<dbReference type="EMBL" id="JACBXQ010000001">
    <property type="protein sequence ID" value="MBG9985733.1"/>
    <property type="molecule type" value="Genomic_DNA"/>
</dbReference>
<dbReference type="Pfam" id="PF00528">
    <property type="entry name" value="BPD_transp_1"/>
    <property type="match status" value="1"/>
</dbReference>
<reference evidence="9 10" key="1">
    <citation type="submission" date="2020-07" db="EMBL/GenBank/DDBJ databases">
        <title>Facklamia lactis sp. nov., isolated from raw milk.</title>
        <authorList>
            <person name="Doll E.V."/>
            <person name="Huptas C."/>
            <person name="Staib L."/>
            <person name="Wenning M."/>
            <person name="Scherer S."/>
        </authorList>
    </citation>
    <scope>NUCLEOTIDE SEQUENCE [LARGE SCALE GENOMIC DNA]</scope>
    <source>
        <strain evidence="9 10">DSM 111018</strain>
    </source>
</reference>
<keyword evidence="6 7" id="KW-0472">Membrane</keyword>
<organism evidence="9 10">
    <name type="scientific">Facklamia lactis</name>
    <dbReference type="NCBI Taxonomy" id="2749967"/>
    <lineage>
        <taxon>Bacteria</taxon>
        <taxon>Bacillati</taxon>
        <taxon>Bacillota</taxon>
        <taxon>Bacilli</taxon>
        <taxon>Lactobacillales</taxon>
        <taxon>Aerococcaceae</taxon>
        <taxon>Facklamia</taxon>
    </lineage>
</organism>
<dbReference type="Gene3D" id="1.20.58.370">
    <property type="entry name" value="MalF N-terminal region-like"/>
    <property type="match status" value="1"/>
</dbReference>
<dbReference type="InterPro" id="IPR035906">
    <property type="entry name" value="MetI-like_sf"/>
</dbReference>
<keyword evidence="4 7" id="KW-0812">Transmembrane</keyword>
<dbReference type="CDD" id="cd06261">
    <property type="entry name" value="TM_PBP2"/>
    <property type="match status" value="1"/>
</dbReference>
<dbReference type="Gene3D" id="1.10.3720.10">
    <property type="entry name" value="MetI-like"/>
    <property type="match status" value="1"/>
</dbReference>
<feature type="transmembrane region" description="Helical" evidence="7">
    <location>
        <begin position="75"/>
        <end position="95"/>
    </location>
</feature>
<dbReference type="PROSITE" id="PS50928">
    <property type="entry name" value="ABC_TM1"/>
    <property type="match status" value="1"/>
</dbReference>
<keyword evidence="3" id="KW-1003">Cell membrane</keyword>
<gene>
    <name evidence="9" type="ORF">HZY91_02360</name>
</gene>
<feature type="transmembrane region" description="Helical" evidence="7">
    <location>
        <begin position="12"/>
        <end position="35"/>
    </location>
</feature>
<evidence type="ECO:0000256" key="4">
    <source>
        <dbReference type="ARBA" id="ARBA00022692"/>
    </source>
</evidence>
<accession>A0ABS0LNQ4</accession>
<protein>
    <submittedName>
        <fullName evidence="9">Sugar ABC transporter permease</fullName>
    </submittedName>
</protein>
<keyword evidence="2 7" id="KW-0813">Transport</keyword>
<keyword evidence="5 7" id="KW-1133">Transmembrane helix</keyword>
<proteinExistence type="inferred from homology"/>
<dbReference type="SUPFAM" id="SSF160964">
    <property type="entry name" value="MalF N-terminal region-like"/>
    <property type="match status" value="1"/>
</dbReference>
<dbReference type="InterPro" id="IPR035277">
    <property type="entry name" value="MalF_N"/>
</dbReference>
<dbReference type="RefSeq" id="WP_197114298.1">
    <property type="nucleotide sequence ID" value="NZ_JACBXQ010000001.1"/>
</dbReference>
<evidence type="ECO:0000256" key="1">
    <source>
        <dbReference type="ARBA" id="ARBA00004651"/>
    </source>
</evidence>
<feature type="transmembrane region" description="Helical" evidence="7">
    <location>
        <begin position="201"/>
        <end position="226"/>
    </location>
</feature>
<evidence type="ECO:0000256" key="3">
    <source>
        <dbReference type="ARBA" id="ARBA00022475"/>
    </source>
</evidence>
<comment type="caution">
    <text evidence="9">The sequence shown here is derived from an EMBL/GenBank/DDBJ whole genome shotgun (WGS) entry which is preliminary data.</text>
</comment>
<dbReference type="InterPro" id="IPR050809">
    <property type="entry name" value="UgpAE/MalFG_permease"/>
</dbReference>
<dbReference type="PANTHER" id="PTHR43227">
    <property type="entry name" value="BLL4140 PROTEIN"/>
    <property type="match status" value="1"/>
</dbReference>
<dbReference type="PANTHER" id="PTHR43227:SF11">
    <property type="entry name" value="BLL4140 PROTEIN"/>
    <property type="match status" value="1"/>
</dbReference>
<dbReference type="SUPFAM" id="SSF161098">
    <property type="entry name" value="MetI-like"/>
    <property type="match status" value="1"/>
</dbReference>
<evidence type="ECO:0000256" key="2">
    <source>
        <dbReference type="ARBA" id="ARBA00022448"/>
    </source>
</evidence>
<feature type="transmembrane region" description="Helical" evidence="7">
    <location>
        <begin position="107"/>
        <end position="128"/>
    </location>
</feature>
<evidence type="ECO:0000256" key="6">
    <source>
        <dbReference type="ARBA" id="ARBA00023136"/>
    </source>
</evidence>
<dbReference type="InterPro" id="IPR000515">
    <property type="entry name" value="MetI-like"/>
</dbReference>
<comment type="subcellular location">
    <subcellularLocation>
        <location evidence="1 7">Cell membrane</location>
        <topology evidence="1 7">Multi-pass membrane protein</topology>
    </subcellularLocation>
</comment>
<keyword evidence="10" id="KW-1185">Reference proteome</keyword>
<feature type="transmembrane region" description="Helical" evidence="7">
    <location>
        <begin position="155"/>
        <end position="180"/>
    </location>
</feature>
<comment type="similarity">
    <text evidence="7">Belongs to the binding-protein-dependent transport system permease family.</text>
</comment>
<evidence type="ECO:0000313" key="9">
    <source>
        <dbReference type="EMBL" id="MBG9985733.1"/>
    </source>
</evidence>
<feature type="domain" description="ABC transmembrane type-1" evidence="8">
    <location>
        <begin position="69"/>
        <end position="283"/>
    </location>
</feature>
<evidence type="ECO:0000256" key="5">
    <source>
        <dbReference type="ARBA" id="ARBA00022989"/>
    </source>
</evidence>
<evidence type="ECO:0000259" key="8">
    <source>
        <dbReference type="PROSITE" id="PS50928"/>
    </source>
</evidence>
<name>A0ABS0LNQ4_9LACT</name>
<evidence type="ECO:0000256" key="7">
    <source>
        <dbReference type="RuleBase" id="RU363032"/>
    </source>
</evidence>